<evidence type="ECO:0000313" key="2">
    <source>
        <dbReference type="EMBL" id="KAB2585884.1"/>
    </source>
</evidence>
<gene>
    <name evidence="2" type="ORF">BS297_08075</name>
    <name evidence="3" type="ORF">I3517_09800</name>
</gene>
<evidence type="ECO:0000313" key="4">
    <source>
        <dbReference type="Proteomes" id="UP000325576"/>
    </source>
</evidence>
<evidence type="ECO:0000313" key="3">
    <source>
        <dbReference type="EMBL" id="MBH5142909.1"/>
    </source>
</evidence>
<dbReference type="InterPro" id="IPR046259">
    <property type="entry name" value="DUF6292"/>
</dbReference>
<keyword evidence="5" id="KW-1185">Reference proteome</keyword>
<dbReference type="OMA" id="EAYIALD"/>
<dbReference type="AlphaFoldDB" id="A0A0E4A465"/>
<feature type="domain" description="DUF6292" evidence="1">
    <location>
        <begin position="18"/>
        <end position="103"/>
    </location>
</feature>
<dbReference type="EMBL" id="JAECSB010000030">
    <property type="protein sequence ID" value="MBH5142909.1"/>
    <property type="molecule type" value="Genomic_DNA"/>
</dbReference>
<sequence length="137" mass="15096">MTEQMLVDATVGLGFERYVQRVAVGVGAGIEQWCCRREHPLEAYIALDRTVPRFPGREVALLWEETCGWALAVETRSGEDLIVLGYLGEHAVPTPDAVADFAATLGTRSPHWVMNRPLADSDETARELRSYSGSAYA</sequence>
<dbReference type="Pfam" id="PF19809">
    <property type="entry name" value="DUF6292"/>
    <property type="match status" value="1"/>
</dbReference>
<evidence type="ECO:0000259" key="1">
    <source>
        <dbReference type="Pfam" id="PF19809"/>
    </source>
</evidence>
<dbReference type="Proteomes" id="UP000325576">
    <property type="component" value="Unassembled WGS sequence"/>
</dbReference>
<dbReference type="Proteomes" id="UP000627573">
    <property type="component" value="Unassembled WGS sequence"/>
</dbReference>
<evidence type="ECO:0000313" key="5">
    <source>
        <dbReference type="Proteomes" id="UP000627573"/>
    </source>
</evidence>
<protein>
    <recommendedName>
        <fullName evidence="1">DUF6292 domain-containing protein</fullName>
    </recommendedName>
</protein>
<dbReference type="STRING" id="1833.XU06_07770"/>
<dbReference type="EMBL" id="MRBO01000269">
    <property type="protein sequence ID" value="KAB2585884.1"/>
    <property type="molecule type" value="Genomic_DNA"/>
</dbReference>
<reference evidence="2 4" key="1">
    <citation type="journal article" date="2017" name="Poromechanics V (2013)">
        <title>Genomic Characterization of the Arsenic-Tolerant Actinobacterium, &lt;i&gt;Rhodococcus erythropolis&lt;/i&gt; S43.</title>
        <authorList>
            <person name="Retamal-Morales G."/>
            <person name="Mehnert M."/>
            <person name="Schwabe R."/>
            <person name="Tischler D."/>
            <person name="Schloemann M."/>
            <person name="Levican G.J."/>
        </authorList>
    </citation>
    <scope>NUCLEOTIDE SEQUENCE [LARGE SCALE GENOMIC DNA]</scope>
    <source>
        <strain evidence="2 4">S43</strain>
    </source>
</reference>
<reference evidence="3 5" key="2">
    <citation type="submission" date="2020-12" db="EMBL/GenBank/DDBJ databases">
        <title>Draft genome sequence of furan degrading bacterial strain FUR100.</title>
        <authorList>
            <person name="Woiski C."/>
        </authorList>
    </citation>
    <scope>NUCLEOTIDE SEQUENCE [LARGE SCALE GENOMIC DNA]</scope>
    <source>
        <strain evidence="3 5">FUR100</strain>
    </source>
</reference>
<dbReference type="KEGG" id="reb:XU06_07770"/>
<organism evidence="3 5">
    <name type="scientific">Rhodococcus erythropolis</name>
    <name type="common">Arthrobacter picolinophilus</name>
    <dbReference type="NCBI Taxonomy" id="1833"/>
    <lineage>
        <taxon>Bacteria</taxon>
        <taxon>Bacillati</taxon>
        <taxon>Actinomycetota</taxon>
        <taxon>Actinomycetes</taxon>
        <taxon>Mycobacteriales</taxon>
        <taxon>Nocardiaceae</taxon>
        <taxon>Rhodococcus</taxon>
        <taxon>Rhodococcus erythropolis group</taxon>
    </lineage>
</organism>
<name>A0A0E4A465_RHOER</name>
<dbReference type="OrthoDB" id="4190452at2"/>
<dbReference type="GeneID" id="57488282"/>
<comment type="caution">
    <text evidence="3">The sequence shown here is derived from an EMBL/GenBank/DDBJ whole genome shotgun (WGS) entry which is preliminary data.</text>
</comment>
<accession>A0A0E4A465</accession>
<proteinExistence type="predicted"/>
<dbReference type="RefSeq" id="WP_003941464.1">
    <property type="nucleotide sequence ID" value="NZ_AP018733.1"/>
</dbReference>